<organism evidence="11 12">
    <name type="scientific">Polytolypa hystricis (strain UAMH7299)</name>
    <dbReference type="NCBI Taxonomy" id="1447883"/>
    <lineage>
        <taxon>Eukaryota</taxon>
        <taxon>Fungi</taxon>
        <taxon>Dikarya</taxon>
        <taxon>Ascomycota</taxon>
        <taxon>Pezizomycotina</taxon>
        <taxon>Eurotiomycetes</taxon>
        <taxon>Eurotiomycetidae</taxon>
        <taxon>Onygenales</taxon>
        <taxon>Onygenales incertae sedis</taxon>
        <taxon>Polytolypa</taxon>
    </lineage>
</organism>
<evidence type="ECO:0000256" key="7">
    <source>
        <dbReference type="ARBA" id="ARBA00023242"/>
    </source>
</evidence>
<keyword evidence="12" id="KW-1185">Reference proteome</keyword>
<feature type="region of interest" description="Disordered" evidence="9">
    <location>
        <begin position="151"/>
        <end position="171"/>
    </location>
</feature>
<keyword evidence="2" id="KW-0479">Metal-binding</keyword>
<reference evidence="11 12" key="1">
    <citation type="submission" date="2017-10" db="EMBL/GenBank/DDBJ databases">
        <title>Comparative genomics in systemic dimorphic fungi from Ajellomycetaceae.</title>
        <authorList>
            <person name="Munoz J.F."/>
            <person name="Mcewen J.G."/>
            <person name="Clay O.K."/>
            <person name="Cuomo C.A."/>
        </authorList>
    </citation>
    <scope>NUCLEOTIDE SEQUENCE [LARGE SCALE GENOMIC DNA]</scope>
    <source>
        <strain evidence="11 12">UAMH7299</strain>
    </source>
</reference>
<dbReference type="EMBL" id="PDNA01000441">
    <property type="protein sequence ID" value="PGG95429.1"/>
    <property type="molecule type" value="Genomic_DNA"/>
</dbReference>
<dbReference type="AlphaFoldDB" id="A0A2B7WFT9"/>
<evidence type="ECO:0000256" key="9">
    <source>
        <dbReference type="SAM" id="MobiDB-lite"/>
    </source>
</evidence>
<evidence type="ECO:0000313" key="11">
    <source>
        <dbReference type="EMBL" id="PGG95429.1"/>
    </source>
</evidence>
<feature type="domain" description="C2H2-type" evidence="10">
    <location>
        <begin position="454"/>
        <end position="481"/>
    </location>
</feature>
<feature type="compositionally biased region" description="Polar residues" evidence="9">
    <location>
        <begin position="556"/>
        <end position="570"/>
    </location>
</feature>
<evidence type="ECO:0000256" key="8">
    <source>
        <dbReference type="PROSITE-ProRule" id="PRU00042"/>
    </source>
</evidence>
<keyword evidence="3 8" id="KW-0863">Zinc-finger</keyword>
<dbReference type="GO" id="GO:0005634">
    <property type="term" value="C:nucleus"/>
    <property type="evidence" value="ECO:0007669"/>
    <property type="project" value="UniProtKB-SubCell"/>
</dbReference>
<feature type="region of interest" description="Disordered" evidence="9">
    <location>
        <begin position="692"/>
        <end position="715"/>
    </location>
</feature>
<comment type="caution">
    <text evidence="11">The sequence shown here is derived from an EMBL/GenBank/DDBJ whole genome shotgun (WGS) entry which is preliminary data.</text>
</comment>
<dbReference type="PROSITE" id="PS00028">
    <property type="entry name" value="ZINC_FINGER_C2H2_1"/>
    <property type="match status" value="1"/>
</dbReference>
<evidence type="ECO:0000256" key="3">
    <source>
        <dbReference type="ARBA" id="ARBA00022771"/>
    </source>
</evidence>
<dbReference type="SMART" id="SM00355">
    <property type="entry name" value="ZnF_C2H2"/>
    <property type="match status" value="3"/>
</dbReference>
<feature type="compositionally biased region" description="Low complexity" evidence="9">
    <location>
        <begin position="15"/>
        <end position="27"/>
    </location>
</feature>
<feature type="compositionally biased region" description="Polar residues" evidence="9">
    <location>
        <begin position="696"/>
        <end position="711"/>
    </location>
</feature>
<keyword evidence="7" id="KW-0539">Nucleus</keyword>
<dbReference type="OrthoDB" id="9368434at2759"/>
<evidence type="ECO:0000259" key="10">
    <source>
        <dbReference type="PROSITE" id="PS50157"/>
    </source>
</evidence>
<name>A0A2B7WFT9_POLH7</name>
<evidence type="ECO:0000256" key="4">
    <source>
        <dbReference type="ARBA" id="ARBA00022833"/>
    </source>
</evidence>
<sequence length="823" mass="90465">MSVPQSNPRRRFNKSNLPPLSTSSVSSRHVDSAWHHVGPYNMPLRKGATFHASSPPSSTDADPVINIPALPRRSPTCSTALEDILAAHSDRMNNILSDFDHGFLGRPRRVDSSFADDLPLPKGLVPALPHTDAMDNKTDLSGRRATQGIAHLRGPSRHHHPSDSGLGTSIEGSSVADAKLEHEKGRVAVANQINNVAGPPQTAITRSATFNGDLFGSGQPSLGPIACKKIERLILLPIVREKQFAPFLGLIKGIPSRIDSKEIACLRDLEKTLLFLAPVSETTSSYNLDVAHFISLRLKRYAVSRASYERFCEFTIQCIHSTVSYLNEREQCRPTDRPYTSGYFLDLVEQIRRYAAMVRTAREDPAASKEENGMKYSPNEVLTLEGGLSSNGRPVELVRRNKDQSVSLTTGQPYETKSPIPTMKRSLSMESTDDSVQRSMARRKKDAPPLDINKKCEDCGKVFKRPCDYAKHEKTHTRPWKCPEVSCKYHTTGWPTEKECDRHYNDKHSKNPRLYRCTAPGCPYTSKRESNCKQHMEKTHGFAYHRSKNNGKTSKRSSVAPTPQTPSMGTPVSGLMDAPTPMSSHGPSPFLADASPLPSNMQYGQPAQYPLFSPQPGGDFQLYPDNPVQTNCASSTHSVSDFGHPTVGDFELFPTNAGQDNLANFSPFPAPLDFNAFHASLQASDPNSYLPDLSRTLPSIESSSNSTTHDTMATGLGFGSPDLSAGIPDNFEMDWSAVDTDFTALNAQLMSPPSSTDLSHQHLDFSGHPSLCYSSPSLTGEKKAPHLSPNGQGNLMLYTPPSQEPDEGFQDQFDYSEGTTGWY</sequence>
<dbReference type="GO" id="GO:0006357">
    <property type="term" value="P:regulation of transcription by RNA polymerase II"/>
    <property type="evidence" value="ECO:0007669"/>
    <property type="project" value="TreeGrafter"/>
</dbReference>
<keyword evidence="4" id="KW-0862">Zinc</keyword>
<feature type="compositionally biased region" description="Basic residues" evidence="9">
    <location>
        <begin position="544"/>
        <end position="555"/>
    </location>
</feature>
<evidence type="ECO:0000313" key="12">
    <source>
        <dbReference type="Proteomes" id="UP000224634"/>
    </source>
</evidence>
<accession>A0A2B7WFT9</accession>
<evidence type="ECO:0000256" key="6">
    <source>
        <dbReference type="ARBA" id="ARBA00023163"/>
    </source>
</evidence>
<comment type="subcellular location">
    <subcellularLocation>
        <location evidence="1">Nucleus</location>
    </subcellularLocation>
</comment>
<feature type="region of interest" description="Disordered" evidence="9">
    <location>
        <begin position="1"/>
        <end position="27"/>
    </location>
</feature>
<dbReference type="STRING" id="1447883.A0A2B7WFT9"/>
<dbReference type="GO" id="GO:0008270">
    <property type="term" value="F:zinc ion binding"/>
    <property type="evidence" value="ECO:0007669"/>
    <property type="project" value="UniProtKB-KW"/>
</dbReference>
<dbReference type="Proteomes" id="UP000224634">
    <property type="component" value="Unassembled WGS sequence"/>
</dbReference>
<feature type="compositionally biased region" description="Polar residues" evidence="9">
    <location>
        <begin position="404"/>
        <end position="415"/>
    </location>
</feature>
<evidence type="ECO:0000256" key="2">
    <source>
        <dbReference type="ARBA" id="ARBA00022723"/>
    </source>
</evidence>
<proteinExistence type="predicted"/>
<feature type="region of interest" description="Disordered" evidence="9">
    <location>
        <begin position="401"/>
        <end position="428"/>
    </location>
</feature>
<dbReference type="PANTHER" id="PTHR46179:SF13">
    <property type="entry name" value="C2H2-TYPE DOMAIN-CONTAINING PROTEIN"/>
    <property type="match status" value="1"/>
</dbReference>
<keyword evidence="5" id="KW-0805">Transcription regulation</keyword>
<dbReference type="InterPro" id="IPR051061">
    <property type="entry name" value="Zinc_finger_trans_reg"/>
</dbReference>
<evidence type="ECO:0000256" key="5">
    <source>
        <dbReference type="ARBA" id="ARBA00023015"/>
    </source>
</evidence>
<feature type="region of interest" description="Disordered" evidence="9">
    <location>
        <begin position="544"/>
        <end position="586"/>
    </location>
</feature>
<dbReference type="InterPro" id="IPR013087">
    <property type="entry name" value="Znf_C2H2_type"/>
</dbReference>
<gene>
    <name evidence="11" type="ORF">AJ80_09962</name>
</gene>
<protein>
    <recommendedName>
        <fullName evidence="10">C2H2-type domain-containing protein</fullName>
    </recommendedName>
</protein>
<dbReference type="PROSITE" id="PS50157">
    <property type="entry name" value="ZINC_FINGER_C2H2_2"/>
    <property type="match status" value="1"/>
</dbReference>
<evidence type="ECO:0000256" key="1">
    <source>
        <dbReference type="ARBA" id="ARBA00004123"/>
    </source>
</evidence>
<dbReference type="PANTHER" id="PTHR46179">
    <property type="entry name" value="ZINC FINGER PROTEIN"/>
    <property type="match status" value="1"/>
</dbReference>
<keyword evidence="6" id="KW-0804">Transcription</keyword>